<evidence type="ECO:0000313" key="3">
    <source>
        <dbReference type="EMBL" id="CAL6090331.1"/>
    </source>
</evidence>
<accession>A0AA86NTU9</accession>
<dbReference type="EMBL" id="CATOUU010000291">
    <property type="protein sequence ID" value="CAI9923662.1"/>
    <property type="molecule type" value="Genomic_DNA"/>
</dbReference>
<dbReference type="Proteomes" id="UP001642409">
    <property type="component" value="Unassembled WGS sequence"/>
</dbReference>
<dbReference type="EMBL" id="CAXDID020000427">
    <property type="protein sequence ID" value="CAL6090331.1"/>
    <property type="molecule type" value="Genomic_DNA"/>
</dbReference>
<dbReference type="AlphaFoldDB" id="A0AA86NTU9"/>
<reference evidence="3 5" key="2">
    <citation type="submission" date="2024-07" db="EMBL/GenBank/DDBJ databases">
        <authorList>
            <person name="Akdeniz Z."/>
        </authorList>
    </citation>
    <scope>NUCLEOTIDE SEQUENCE [LARGE SCALE GENOMIC DNA]</scope>
</reference>
<gene>
    <name evidence="1" type="ORF">HINF_LOCUS11307</name>
    <name evidence="2" type="ORF">HINF_LOCUS13279</name>
    <name evidence="3" type="ORF">HINF_LOCUS65258</name>
    <name evidence="4" type="ORF">HINF_LOCUS72906</name>
</gene>
<evidence type="ECO:0000313" key="4">
    <source>
        <dbReference type="EMBL" id="CAL6104696.1"/>
    </source>
</evidence>
<evidence type="ECO:0000313" key="2">
    <source>
        <dbReference type="EMBL" id="CAI9925634.1"/>
    </source>
</evidence>
<comment type="caution">
    <text evidence="2">The sequence shown here is derived from an EMBL/GenBank/DDBJ whole genome shotgun (WGS) entry which is preliminary data.</text>
</comment>
<sequence>MNGSTLLEETVDDFRRRSNTKCSLTYKVDNIEKLAQVMVMKSTLNKNYLIPLKMSSQLAQDIYDQEEVNLLFYQADDQLKIKAKLTPRYLDWRNAEVHNEIWIRMYTHIRTVIDDKDDYEYVLFEIEIIQAILCSDDFERRIK</sequence>
<protein>
    <submittedName>
        <fullName evidence="3">Hypothetical_protein</fullName>
    </submittedName>
</protein>
<proteinExistence type="predicted"/>
<name>A0AA86NTU9_9EUKA</name>
<keyword evidence="5" id="KW-1185">Reference proteome</keyword>
<dbReference type="EMBL" id="CATOUU010000346">
    <property type="protein sequence ID" value="CAI9925634.1"/>
    <property type="molecule type" value="Genomic_DNA"/>
</dbReference>
<organism evidence="2">
    <name type="scientific">Hexamita inflata</name>
    <dbReference type="NCBI Taxonomy" id="28002"/>
    <lineage>
        <taxon>Eukaryota</taxon>
        <taxon>Metamonada</taxon>
        <taxon>Diplomonadida</taxon>
        <taxon>Hexamitidae</taxon>
        <taxon>Hexamitinae</taxon>
        <taxon>Hexamita</taxon>
    </lineage>
</organism>
<reference evidence="2" key="1">
    <citation type="submission" date="2023-06" db="EMBL/GenBank/DDBJ databases">
        <authorList>
            <person name="Kurt Z."/>
        </authorList>
    </citation>
    <scope>NUCLEOTIDE SEQUENCE</scope>
</reference>
<dbReference type="EMBL" id="CAXDID020000586">
    <property type="protein sequence ID" value="CAL6104696.1"/>
    <property type="molecule type" value="Genomic_DNA"/>
</dbReference>
<evidence type="ECO:0000313" key="1">
    <source>
        <dbReference type="EMBL" id="CAI9923662.1"/>
    </source>
</evidence>
<evidence type="ECO:0000313" key="5">
    <source>
        <dbReference type="Proteomes" id="UP001642409"/>
    </source>
</evidence>